<gene>
    <name evidence="1" type="ORF">D3868_30755</name>
</gene>
<accession>A0A4D8QWI7</accession>
<geneLocation type="plasmid" evidence="1 2">
    <name>p4</name>
</geneLocation>
<dbReference type="EMBL" id="CP032343">
    <property type="protein sequence ID" value="QCO13384.1"/>
    <property type="molecule type" value="Genomic_DNA"/>
</dbReference>
<reference evidence="1 2" key="1">
    <citation type="submission" date="2018-09" db="EMBL/GenBank/DDBJ databases">
        <title>Whole genome based analysis of evolution and adaptive divergence in Indian and Brazilian strains of Azospirillum brasilense.</title>
        <authorList>
            <person name="Singh C."/>
            <person name="Tripathi A.K."/>
        </authorList>
    </citation>
    <scope>NUCLEOTIDE SEQUENCE [LARGE SCALE GENOMIC DNA]</scope>
    <source>
        <strain evidence="1 2">MTCC4038</strain>
        <plasmid evidence="1 2">p4</plasmid>
    </source>
</reference>
<name>A0A4D8QWI7_AZOBR</name>
<proteinExistence type="predicted"/>
<evidence type="ECO:0000313" key="2">
    <source>
        <dbReference type="Proteomes" id="UP000298774"/>
    </source>
</evidence>
<sequence length="66" mass="7056">MACSMPTHRSGLKARRVGKIIQNRRGSNTIPLGRKPYMPVNPLGGEACGILAEGPPRTAKRACLSI</sequence>
<evidence type="ECO:0000313" key="1">
    <source>
        <dbReference type="EMBL" id="QCO13384.1"/>
    </source>
</evidence>
<organism evidence="1 2">
    <name type="scientific">Azospirillum brasilense</name>
    <dbReference type="NCBI Taxonomy" id="192"/>
    <lineage>
        <taxon>Bacteria</taxon>
        <taxon>Pseudomonadati</taxon>
        <taxon>Pseudomonadota</taxon>
        <taxon>Alphaproteobacteria</taxon>
        <taxon>Rhodospirillales</taxon>
        <taxon>Azospirillaceae</taxon>
        <taxon>Azospirillum</taxon>
    </lineage>
</organism>
<keyword evidence="1" id="KW-0614">Plasmid</keyword>
<dbReference type="AlphaFoldDB" id="A0A4D8QWI7"/>
<protein>
    <submittedName>
        <fullName evidence="1">Uncharacterized protein</fullName>
    </submittedName>
</protein>
<dbReference type="Proteomes" id="UP000298774">
    <property type="component" value="Plasmid p4"/>
</dbReference>